<sequence>MKNLILILIFLTINTRAAIPENMPEAVYDAIVEQVLIDVGYFDAIEIEERISAWLLNQPLPNTDGELIEAGSCSTCEASTSGDTGFNQPRRVRVKAKLRPNGRFPTVLKIRWKKPKKLNNTLASQYEVSHYLIYISKDGASYEILRKNAKYRRNGKLKKNQRIKFKDRSTGNYTVQVQAVYTPVGNKSTNSKNTDEQNSGYTDTKPFETQADLTTVGELTGAIQTCLLANDYLASTVLADINKAAECASQNLQDSDIVQMQLLSNVRSIDISNNPAITDTSSLQNLNYLETLILSGNPGLSLPVFDGFTELQNLYLANMDLTALPDLTTNAALTFLDLSDNRITGGFATNLPDKLTALKLNNNPVFTCDGLGGIHIESLELSTKIQDISDCAKIDGLKYLSVKDASSLNAIQNIDNFVGFCGLNIQNTSIKKLEGKRPIKNLSLINNLQLKNTNVITDGKDTNDDVYPALIPSYVSLTGSNNMACRNVYNKQEEWQSNPKLDMSVPVYTKVDGIEKTSYVCPPIKPAFYYTKPTTCKPNKINDLTAIQTTNPIKYSLVWDQTEHLTWGVTSYEILLNEGQETEETRLIPQDFTLPLLLTNTAQYPSFKIRACKSDNSDSANIIRACGNWSAASATLGLAKVENLTASWDTASSNSFTLQFQYPQNATYNVSSTPDYFKIMADSIEPASSPLIPSLVFNPANVTHTSTSINLDNYLGKEFRVQACKVADGIQPDYCGISSVIRVKDRQTINVGNTIIGINPATPTLINSANDLSAGIFSFTVSSTSSIDYFDIVETQPVAVIDGPPIANSDNKKFYTIKAENNQAKLDLIRKVNGDHDFQISACKKIQSANSVTNEYCSEPLEYNLRVSRTVNNALVNTNAEDNKFTLLKWADGSCIGDVDYIPAVYNQGYGCILNPIYNSTPSYSYHFKRHIQWQYSPSVDAPDYFYFRKLHLSGTGENQAIANIYTTPSSAINNSCVQIQAPLYTVNPTPPSDNPVYSKQQFVHLNDGSTPHHTYKDCKGGIRVGDPDNGYPDVNTGSSVWLVKACYSGIGCTAGKSIDLLQSNQQRNNGGTEGVDTGIVENTPDSLQTGLWWNPHQSGTGWYFFWKNNSPNPDRELKNSHNLVVYWVTYRLINNVWSPVWMHSELALQQSNSNNDQFFSGQLFYSYLNEGNKIEQGLGTIKITLNPNQESYRAKIELNIDSNQGLLTQDSINFDFADVSGNYFEVDYGDSDDIRDSITIPLEISSIRLVGVDPNNTSPSNGVDTTGRFGDKNDGDHYSGVWKHTGADVSKDATIIMWRKHNLEIMDFFVYDTAGDPIWLQSQTCGDSCNTPEDEYFDGYINDNNSFGLDDGNYNFYTRSIGFNPLGYKPPVPFSGELLASAGRQFTGGSFNEF</sequence>
<evidence type="ECO:0000256" key="3">
    <source>
        <dbReference type="SAM" id="MobiDB-lite"/>
    </source>
</evidence>
<dbReference type="PANTHER" id="PTHR46652">
    <property type="entry name" value="LEUCINE-RICH REPEAT AND IQ DOMAIN-CONTAINING PROTEIN 1-RELATED"/>
    <property type="match status" value="1"/>
</dbReference>
<dbReference type="EMBL" id="UOEW01000285">
    <property type="protein sequence ID" value="VAW40745.1"/>
    <property type="molecule type" value="Genomic_DNA"/>
</dbReference>
<evidence type="ECO:0000256" key="1">
    <source>
        <dbReference type="ARBA" id="ARBA00022614"/>
    </source>
</evidence>
<keyword evidence="2" id="KW-0677">Repeat</keyword>
<reference evidence="4" key="1">
    <citation type="submission" date="2018-06" db="EMBL/GenBank/DDBJ databases">
        <authorList>
            <person name="Zhirakovskaya E."/>
        </authorList>
    </citation>
    <scope>NUCLEOTIDE SEQUENCE</scope>
</reference>
<feature type="non-terminal residue" evidence="4">
    <location>
        <position position="1395"/>
    </location>
</feature>
<evidence type="ECO:0000256" key="2">
    <source>
        <dbReference type="ARBA" id="ARBA00022737"/>
    </source>
</evidence>
<gene>
    <name evidence="4" type="ORF">MNBD_GAMMA01-1683</name>
</gene>
<accession>A0A3B0VAZ0</accession>
<name>A0A3B0VAZ0_9ZZZZ</name>
<proteinExistence type="predicted"/>
<dbReference type="Gene3D" id="3.80.10.10">
    <property type="entry name" value="Ribonuclease Inhibitor"/>
    <property type="match status" value="1"/>
</dbReference>
<organism evidence="4">
    <name type="scientific">hydrothermal vent metagenome</name>
    <dbReference type="NCBI Taxonomy" id="652676"/>
    <lineage>
        <taxon>unclassified sequences</taxon>
        <taxon>metagenomes</taxon>
        <taxon>ecological metagenomes</taxon>
    </lineage>
</organism>
<evidence type="ECO:0000313" key="4">
    <source>
        <dbReference type="EMBL" id="VAW40745.1"/>
    </source>
</evidence>
<feature type="compositionally biased region" description="Polar residues" evidence="3">
    <location>
        <begin position="184"/>
        <end position="202"/>
    </location>
</feature>
<dbReference type="PANTHER" id="PTHR46652:SF3">
    <property type="entry name" value="LEUCINE-RICH REPEAT-CONTAINING PROTEIN 9"/>
    <property type="match status" value="1"/>
</dbReference>
<protein>
    <submittedName>
        <fullName evidence="4">Uncharacterized protein</fullName>
    </submittedName>
</protein>
<dbReference type="InterPro" id="IPR032675">
    <property type="entry name" value="LRR_dom_sf"/>
</dbReference>
<feature type="region of interest" description="Disordered" evidence="3">
    <location>
        <begin position="184"/>
        <end position="205"/>
    </location>
</feature>
<keyword evidence="1" id="KW-0433">Leucine-rich repeat</keyword>
<dbReference type="SUPFAM" id="SSF52058">
    <property type="entry name" value="L domain-like"/>
    <property type="match status" value="1"/>
</dbReference>
<dbReference type="InterPro" id="IPR050836">
    <property type="entry name" value="SDS22/Internalin_LRR"/>
</dbReference>